<dbReference type="Pfam" id="PF03469">
    <property type="entry name" value="XH"/>
    <property type="match status" value="1"/>
</dbReference>
<accession>A0AAD8IJQ2</accession>
<dbReference type="AlphaFoldDB" id="A0AAD8IJQ2"/>
<gene>
    <name evidence="3" type="ORF">POM88_023999</name>
</gene>
<comment type="caution">
    <text evidence="3">The sequence shown here is derived from an EMBL/GenBank/DDBJ whole genome shotgun (WGS) entry which is preliminary data.</text>
</comment>
<keyword evidence="1" id="KW-0175">Coiled coil</keyword>
<feature type="coiled-coil region" evidence="1">
    <location>
        <begin position="1"/>
        <end position="31"/>
    </location>
</feature>
<dbReference type="InterPro" id="IPR005379">
    <property type="entry name" value="FDM1-5/IDN2_XH"/>
</dbReference>
<evidence type="ECO:0000313" key="3">
    <source>
        <dbReference type="EMBL" id="KAK1386264.1"/>
    </source>
</evidence>
<evidence type="ECO:0000259" key="2">
    <source>
        <dbReference type="Pfam" id="PF03469"/>
    </source>
</evidence>
<keyword evidence="4" id="KW-1185">Reference proteome</keyword>
<reference evidence="3" key="2">
    <citation type="submission" date="2023-05" db="EMBL/GenBank/DDBJ databases">
        <authorList>
            <person name="Schelkunov M.I."/>
        </authorList>
    </citation>
    <scope>NUCLEOTIDE SEQUENCE</scope>
    <source>
        <strain evidence="3">Hsosn_3</strain>
        <tissue evidence="3">Leaf</tissue>
    </source>
</reference>
<name>A0AAD8IJQ2_9APIA</name>
<proteinExistence type="predicted"/>
<dbReference type="GO" id="GO:0080188">
    <property type="term" value="P:gene silencing by siRNA-directed DNA methylation"/>
    <property type="evidence" value="ECO:0007669"/>
    <property type="project" value="InterPro"/>
</dbReference>
<evidence type="ECO:0000256" key="1">
    <source>
        <dbReference type="SAM" id="Coils"/>
    </source>
</evidence>
<dbReference type="EMBL" id="JAUIZM010000005">
    <property type="protein sequence ID" value="KAK1386264.1"/>
    <property type="molecule type" value="Genomic_DNA"/>
</dbReference>
<protein>
    <submittedName>
        <fullName evidence="3">XH domain-containing protein</fullName>
    </submittedName>
</protein>
<dbReference type="InterPro" id="IPR045177">
    <property type="entry name" value="FDM1-5/IDN2"/>
</dbReference>
<dbReference type="PANTHER" id="PTHR21596">
    <property type="entry name" value="RIBONUCLEASE P SUBUNIT P38"/>
    <property type="match status" value="1"/>
</dbReference>
<dbReference type="PANTHER" id="PTHR21596:SF3">
    <property type="entry name" value="FACTOR OF DNA METHYLATION 1-RELATED"/>
    <property type="match status" value="1"/>
</dbReference>
<organism evidence="3 4">
    <name type="scientific">Heracleum sosnowskyi</name>
    <dbReference type="NCBI Taxonomy" id="360622"/>
    <lineage>
        <taxon>Eukaryota</taxon>
        <taxon>Viridiplantae</taxon>
        <taxon>Streptophyta</taxon>
        <taxon>Embryophyta</taxon>
        <taxon>Tracheophyta</taxon>
        <taxon>Spermatophyta</taxon>
        <taxon>Magnoliopsida</taxon>
        <taxon>eudicotyledons</taxon>
        <taxon>Gunneridae</taxon>
        <taxon>Pentapetalae</taxon>
        <taxon>asterids</taxon>
        <taxon>campanulids</taxon>
        <taxon>Apiales</taxon>
        <taxon>Apiaceae</taxon>
        <taxon>Apioideae</taxon>
        <taxon>apioid superclade</taxon>
        <taxon>Tordylieae</taxon>
        <taxon>Tordyliinae</taxon>
        <taxon>Heracleum</taxon>
    </lineage>
</organism>
<feature type="domain" description="Factor of DNA methylation 1-5/IDN2" evidence="2">
    <location>
        <begin position="61"/>
        <end position="180"/>
    </location>
</feature>
<reference evidence="3" key="1">
    <citation type="submission" date="2023-02" db="EMBL/GenBank/DDBJ databases">
        <title>Genome of toxic invasive species Heracleum sosnowskyi carries increased number of genes despite the absence of recent whole-genome duplications.</title>
        <authorList>
            <person name="Schelkunov M."/>
            <person name="Shtratnikova V."/>
            <person name="Makarenko M."/>
            <person name="Klepikova A."/>
            <person name="Omelchenko D."/>
            <person name="Novikova G."/>
            <person name="Obukhova E."/>
            <person name="Bogdanov V."/>
            <person name="Penin A."/>
            <person name="Logacheva M."/>
        </authorList>
    </citation>
    <scope>NUCLEOTIDE SEQUENCE</scope>
    <source>
        <strain evidence="3">Hsosn_3</strain>
        <tissue evidence="3">Leaf</tissue>
    </source>
</reference>
<evidence type="ECO:0000313" key="4">
    <source>
        <dbReference type="Proteomes" id="UP001237642"/>
    </source>
</evidence>
<dbReference type="Proteomes" id="UP001237642">
    <property type="component" value="Unassembled WGS sequence"/>
</dbReference>
<sequence length="185" mass="21861">MKEMQEELEEKEEQRDDMETLNQTLINKERLSNNELQDARKKLIEGLKEILSGSRTNISIKKMGELDDKVFKKACKERFPSYEAEIKAVELCSLWQDKMTNPAWYPIKIVKEAVDPDDEMLRNLKEEWGNEIHGAVCEALLEMNEYNPSGRYVVPELWNTKATLKEVISYIVKNVKTPRRRRWRL</sequence>